<dbReference type="AlphaFoldDB" id="A0A0E9QH35"/>
<name>A0A0E9QH35_ANGAN</name>
<reference evidence="1" key="2">
    <citation type="journal article" date="2015" name="Fish Shellfish Immunol.">
        <title>Early steps in the European eel (Anguilla anguilla)-Vibrio vulnificus interaction in the gills: Role of the RtxA13 toxin.</title>
        <authorList>
            <person name="Callol A."/>
            <person name="Pajuelo D."/>
            <person name="Ebbesson L."/>
            <person name="Teles M."/>
            <person name="MacKenzie S."/>
            <person name="Amaro C."/>
        </authorList>
    </citation>
    <scope>NUCLEOTIDE SEQUENCE</scope>
</reference>
<dbReference type="EMBL" id="GBXM01092376">
    <property type="protein sequence ID" value="JAH16201.1"/>
    <property type="molecule type" value="Transcribed_RNA"/>
</dbReference>
<sequence>MALWNCSKKFRAFLCGDQVLRAFLMENEFF</sequence>
<organism evidence="1">
    <name type="scientific">Anguilla anguilla</name>
    <name type="common">European freshwater eel</name>
    <name type="synonym">Muraena anguilla</name>
    <dbReference type="NCBI Taxonomy" id="7936"/>
    <lineage>
        <taxon>Eukaryota</taxon>
        <taxon>Metazoa</taxon>
        <taxon>Chordata</taxon>
        <taxon>Craniata</taxon>
        <taxon>Vertebrata</taxon>
        <taxon>Euteleostomi</taxon>
        <taxon>Actinopterygii</taxon>
        <taxon>Neopterygii</taxon>
        <taxon>Teleostei</taxon>
        <taxon>Anguilliformes</taxon>
        <taxon>Anguillidae</taxon>
        <taxon>Anguilla</taxon>
    </lineage>
</organism>
<proteinExistence type="predicted"/>
<accession>A0A0E9QH35</accession>
<protein>
    <submittedName>
        <fullName evidence="1">Uncharacterized protein</fullName>
    </submittedName>
</protein>
<reference evidence="1" key="1">
    <citation type="submission" date="2014-11" db="EMBL/GenBank/DDBJ databases">
        <authorList>
            <person name="Amaro Gonzalez C."/>
        </authorList>
    </citation>
    <scope>NUCLEOTIDE SEQUENCE</scope>
</reference>
<evidence type="ECO:0000313" key="1">
    <source>
        <dbReference type="EMBL" id="JAH16201.1"/>
    </source>
</evidence>